<feature type="non-terminal residue" evidence="5">
    <location>
        <position position="1"/>
    </location>
</feature>
<dbReference type="EMBL" id="DRBC01000275">
    <property type="protein sequence ID" value="HDN85012.1"/>
    <property type="molecule type" value="Genomic_DNA"/>
</dbReference>
<keyword evidence="2" id="KW-0808">Transferase</keyword>
<evidence type="ECO:0000256" key="3">
    <source>
        <dbReference type="ARBA" id="ARBA00029440"/>
    </source>
</evidence>
<dbReference type="Proteomes" id="UP000885660">
    <property type="component" value="Unassembled WGS sequence"/>
</dbReference>
<feature type="domain" description="2-isopropylmalate synthase LeuA allosteric (dimerisation)" evidence="4">
    <location>
        <begin position="1"/>
        <end position="82"/>
    </location>
</feature>
<dbReference type="Gene3D" id="3.30.160.270">
    <property type="match status" value="1"/>
</dbReference>
<dbReference type="SMART" id="SM00917">
    <property type="entry name" value="LeuA_dimer"/>
    <property type="match status" value="1"/>
</dbReference>
<comment type="similarity">
    <text evidence="1">Belongs to the alpha-IPM synthase/homocitrate synthase family.</text>
</comment>
<evidence type="ECO:0000256" key="1">
    <source>
        <dbReference type="ARBA" id="ARBA00006154"/>
    </source>
</evidence>
<dbReference type="GO" id="GO:0009098">
    <property type="term" value="P:L-leucine biosynthetic process"/>
    <property type="evidence" value="ECO:0007669"/>
    <property type="project" value="InterPro"/>
</dbReference>
<comment type="caution">
    <text evidence="5">The sequence shown here is derived from an EMBL/GenBank/DDBJ whole genome shotgun (WGS) entry which is preliminary data.</text>
</comment>
<evidence type="ECO:0000313" key="5">
    <source>
        <dbReference type="EMBL" id="HDN85012.1"/>
    </source>
</evidence>
<sequence length="84" mass="9244">GPVNALDKALRKALEDDFPQISQMHLSDYKVRILDAGAGTEAKTRVLIESSDKDDRWGTVGVSPNIIEASFKALLDAVEYKLNK</sequence>
<dbReference type="PANTHER" id="PTHR43538">
    <property type="entry name" value="ALPHA-IPM SYNTHASE/HOMOCITRATE SYNTHASE"/>
    <property type="match status" value="1"/>
</dbReference>
<reference evidence="5" key="1">
    <citation type="journal article" date="2020" name="mSystems">
        <title>Genome- and Community-Level Interaction Insights into Carbon Utilization and Element Cycling Functions of Hydrothermarchaeota in Hydrothermal Sediment.</title>
        <authorList>
            <person name="Zhou Z."/>
            <person name="Liu Y."/>
            <person name="Xu W."/>
            <person name="Pan J."/>
            <person name="Luo Z.H."/>
            <person name="Li M."/>
        </authorList>
    </citation>
    <scope>NUCLEOTIDE SEQUENCE [LARGE SCALE GENOMIC DNA]</scope>
    <source>
        <strain evidence="5">HyVt-219</strain>
    </source>
</reference>
<evidence type="ECO:0000256" key="2">
    <source>
        <dbReference type="ARBA" id="ARBA00022679"/>
    </source>
</evidence>
<dbReference type="GO" id="GO:0003852">
    <property type="term" value="F:2-isopropylmalate synthase activity"/>
    <property type="evidence" value="ECO:0007669"/>
    <property type="project" value="InterPro"/>
</dbReference>
<name>A0A7V0N164_UNCAE</name>
<dbReference type="AlphaFoldDB" id="A0A7V0N164"/>
<dbReference type="InterPro" id="IPR036230">
    <property type="entry name" value="LeuA_allosteric_dom_sf"/>
</dbReference>
<dbReference type="Pfam" id="PF08502">
    <property type="entry name" value="LeuA_dimer"/>
    <property type="match status" value="1"/>
</dbReference>
<accession>A0A7V0N164</accession>
<comment type="pathway">
    <text evidence="3">Amino-acid biosynthesis.</text>
</comment>
<dbReference type="InterPro" id="IPR005675">
    <property type="entry name" value="Citramal_synthase"/>
</dbReference>
<protein>
    <submittedName>
        <fullName evidence="5">Citramalate synthase</fullName>
    </submittedName>
</protein>
<dbReference type="InterPro" id="IPR013709">
    <property type="entry name" value="2-isopropylmalate_synth_dimer"/>
</dbReference>
<dbReference type="SUPFAM" id="SSF110921">
    <property type="entry name" value="2-isopropylmalate synthase LeuA, allosteric (dimerisation) domain"/>
    <property type="match status" value="1"/>
</dbReference>
<proteinExistence type="inferred from homology"/>
<dbReference type="PANTHER" id="PTHR43538:SF1">
    <property type="entry name" value="(R)-CITRAMALATE SYNTHASE"/>
    <property type="match status" value="1"/>
</dbReference>
<evidence type="ECO:0000259" key="4">
    <source>
        <dbReference type="SMART" id="SM00917"/>
    </source>
</evidence>
<organism evidence="5">
    <name type="scientific">Aerophobetes bacterium</name>
    <dbReference type="NCBI Taxonomy" id="2030807"/>
    <lineage>
        <taxon>Bacteria</taxon>
        <taxon>Candidatus Aerophobota</taxon>
    </lineage>
</organism>
<gene>
    <name evidence="5" type="ORF">ENG47_04580</name>
</gene>